<feature type="transmembrane region" description="Helical" evidence="2">
    <location>
        <begin position="65"/>
        <end position="86"/>
    </location>
</feature>
<evidence type="ECO:0000313" key="4">
    <source>
        <dbReference type="Proteomes" id="UP001596504"/>
    </source>
</evidence>
<dbReference type="EMBL" id="JBHTCJ010000006">
    <property type="protein sequence ID" value="MFC7342393.1"/>
    <property type="molecule type" value="Genomic_DNA"/>
</dbReference>
<feature type="transmembrane region" description="Helical" evidence="2">
    <location>
        <begin position="119"/>
        <end position="141"/>
    </location>
</feature>
<feature type="compositionally biased region" description="Pro residues" evidence="1">
    <location>
        <begin position="30"/>
        <end position="39"/>
    </location>
</feature>
<keyword evidence="2" id="KW-0472">Membrane</keyword>
<comment type="caution">
    <text evidence="3">The sequence shown here is derived from an EMBL/GenBank/DDBJ whole genome shotgun (WGS) entry which is preliminary data.</text>
</comment>
<evidence type="ECO:0000313" key="3">
    <source>
        <dbReference type="EMBL" id="MFC7342393.1"/>
    </source>
</evidence>
<reference evidence="4" key="1">
    <citation type="journal article" date="2019" name="Int. J. Syst. Evol. Microbiol.">
        <title>The Global Catalogue of Microorganisms (GCM) 10K type strain sequencing project: providing services to taxonomists for standard genome sequencing and annotation.</title>
        <authorList>
            <consortium name="The Broad Institute Genomics Platform"/>
            <consortium name="The Broad Institute Genome Sequencing Center for Infectious Disease"/>
            <person name="Wu L."/>
            <person name="Ma J."/>
        </authorList>
    </citation>
    <scope>NUCLEOTIDE SEQUENCE [LARGE SCALE GENOMIC DNA]</scope>
    <source>
        <strain evidence="4">WLHS5</strain>
    </source>
</reference>
<feature type="transmembrane region" description="Helical" evidence="2">
    <location>
        <begin position="93"/>
        <end position="113"/>
    </location>
</feature>
<feature type="region of interest" description="Disordered" evidence="1">
    <location>
        <begin position="1"/>
        <end position="57"/>
    </location>
</feature>
<feature type="compositionally biased region" description="Pro residues" evidence="1">
    <location>
        <begin position="7"/>
        <end position="22"/>
    </location>
</feature>
<accession>A0ABW2LJ59</accession>
<name>A0ABW2LJ59_9PSEU</name>
<organism evidence="3 4">
    <name type="scientific">Saccharopolyspora griseoalba</name>
    <dbReference type="NCBI Taxonomy" id="1431848"/>
    <lineage>
        <taxon>Bacteria</taxon>
        <taxon>Bacillati</taxon>
        <taxon>Actinomycetota</taxon>
        <taxon>Actinomycetes</taxon>
        <taxon>Pseudonocardiales</taxon>
        <taxon>Pseudonocardiaceae</taxon>
        <taxon>Saccharopolyspora</taxon>
    </lineage>
</organism>
<keyword evidence="2" id="KW-0812">Transmembrane</keyword>
<feature type="compositionally biased region" description="Basic and acidic residues" evidence="1">
    <location>
        <begin position="48"/>
        <end position="57"/>
    </location>
</feature>
<proteinExistence type="predicted"/>
<keyword evidence="4" id="KW-1185">Reference proteome</keyword>
<evidence type="ECO:0000256" key="1">
    <source>
        <dbReference type="SAM" id="MobiDB-lite"/>
    </source>
</evidence>
<keyword evidence="2" id="KW-1133">Transmembrane helix</keyword>
<evidence type="ECO:0000256" key="2">
    <source>
        <dbReference type="SAM" id="Phobius"/>
    </source>
</evidence>
<dbReference type="SUPFAM" id="SSF81995">
    <property type="entry name" value="beta-sandwich domain of Sec23/24"/>
    <property type="match status" value="1"/>
</dbReference>
<evidence type="ECO:0008006" key="5">
    <source>
        <dbReference type="Google" id="ProtNLM"/>
    </source>
</evidence>
<gene>
    <name evidence="3" type="ORF">ACFQRI_13365</name>
</gene>
<protein>
    <recommendedName>
        <fullName evidence="5">YggT family protein</fullName>
    </recommendedName>
</protein>
<dbReference type="RefSeq" id="WP_380668242.1">
    <property type="nucleotide sequence ID" value="NZ_JBHTCJ010000006.1"/>
</dbReference>
<sequence>MNYDPRQGPPPQQGYPYPPQQPGPYQQQPGPYPQQPGQPPHQGGYYDEPPRGRRREESAETIASIIRVVVGVVIAVFALHVLFVVFDANQGNGFVSFVYTLAQTFVLGLGDVFTPDDELLGVVLNYALAALVWAVGGNLIIKALRR</sequence>
<dbReference type="Proteomes" id="UP001596504">
    <property type="component" value="Unassembled WGS sequence"/>
</dbReference>